<comment type="caution">
    <text evidence="1">The sequence shown here is derived from an EMBL/GenBank/DDBJ whole genome shotgun (WGS) entry which is preliminary data.</text>
</comment>
<dbReference type="AlphaFoldDB" id="A0AAV2TAG5"/>
<organism evidence="1 2">
    <name type="scientific">Calicophoron daubneyi</name>
    <name type="common">Rumen fluke</name>
    <name type="synonym">Paramphistomum daubneyi</name>
    <dbReference type="NCBI Taxonomy" id="300641"/>
    <lineage>
        <taxon>Eukaryota</taxon>
        <taxon>Metazoa</taxon>
        <taxon>Spiralia</taxon>
        <taxon>Lophotrochozoa</taxon>
        <taxon>Platyhelminthes</taxon>
        <taxon>Trematoda</taxon>
        <taxon>Digenea</taxon>
        <taxon>Plagiorchiida</taxon>
        <taxon>Pronocephalata</taxon>
        <taxon>Paramphistomoidea</taxon>
        <taxon>Paramphistomidae</taxon>
        <taxon>Calicophoron</taxon>
    </lineage>
</organism>
<evidence type="ECO:0000313" key="2">
    <source>
        <dbReference type="Proteomes" id="UP001497525"/>
    </source>
</evidence>
<sequence length="108" mass="12941">MFPESSGVTFSPKVSDYWASVGFVEMSIRFKVHRRRHQRRAMKSNCNWVNLFRNHHQMEKIDFNCRLTNLQDFSKGSKRHKQFLIIDTDLLLKTLLYNVESICEEPIY</sequence>
<gene>
    <name evidence="1" type="ORF">CDAUBV1_LOCUS7009</name>
</gene>
<reference evidence="1" key="1">
    <citation type="submission" date="2024-06" db="EMBL/GenBank/DDBJ databases">
        <authorList>
            <person name="Liu X."/>
            <person name="Lenzi L."/>
            <person name="Haldenby T S."/>
            <person name="Uol C."/>
        </authorList>
    </citation>
    <scope>NUCLEOTIDE SEQUENCE</scope>
</reference>
<dbReference type="EMBL" id="CAXLJL010000157">
    <property type="protein sequence ID" value="CAL5133765.1"/>
    <property type="molecule type" value="Genomic_DNA"/>
</dbReference>
<evidence type="ECO:0000313" key="1">
    <source>
        <dbReference type="EMBL" id="CAL5133765.1"/>
    </source>
</evidence>
<name>A0AAV2TAG5_CALDB</name>
<dbReference type="Proteomes" id="UP001497525">
    <property type="component" value="Unassembled WGS sequence"/>
</dbReference>
<protein>
    <submittedName>
        <fullName evidence="1">Uncharacterized protein</fullName>
    </submittedName>
</protein>
<accession>A0AAV2TAG5</accession>
<proteinExistence type="predicted"/>